<dbReference type="AlphaFoldDB" id="A0A6A4I658"/>
<dbReference type="OrthoDB" id="10251412at2759"/>
<dbReference type="InterPro" id="IPR003593">
    <property type="entry name" value="AAA+_ATPase"/>
</dbReference>
<evidence type="ECO:0000256" key="4">
    <source>
        <dbReference type="ARBA" id="ARBA00022741"/>
    </source>
</evidence>
<dbReference type="Pfam" id="PF08740">
    <property type="entry name" value="BCS1_N"/>
    <property type="match status" value="1"/>
</dbReference>
<accession>A0A6A4I658</accession>
<name>A0A6A4I658_9AGAR</name>
<evidence type="ECO:0000256" key="10">
    <source>
        <dbReference type="ARBA" id="ARBA00023136"/>
    </source>
</evidence>
<dbReference type="InterPro" id="IPR027417">
    <property type="entry name" value="P-loop_NTPase"/>
</dbReference>
<dbReference type="SUPFAM" id="SSF52540">
    <property type="entry name" value="P-loop containing nucleoside triphosphate hydrolases"/>
    <property type="match status" value="1"/>
</dbReference>
<comment type="similarity">
    <text evidence="2">Belongs to the AAA ATPase family. BCS1 subfamily.</text>
</comment>
<comment type="catalytic activity">
    <reaction evidence="11">
        <text>ATP + H2O = ADP + phosphate + H(+)</text>
        <dbReference type="Rhea" id="RHEA:13065"/>
        <dbReference type="ChEBI" id="CHEBI:15377"/>
        <dbReference type="ChEBI" id="CHEBI:15378"/>
        <dbReference type="ChEBI" id="CHEBI:30616"/>
        <dbReference type="ChEBI" id="CHEBI:43474"/>
        <dbReference type="ChEBI" id="CHEBI:456216"/>
    </reaction>
    <physiologicalReaction direction="left-to-right" evidence="11">
        <dbReference type="Rhea" id="RHEA:13066"/>
    </physiologicalReaction>
</comment>
<evidence type="ECO:0000256" key="2">
    <source>
        <dbReference type="ARBA" id="ARBA00007448"/>
    </source>
</evidence>
<dbReference type="SMART" id="SM01024">
    <property type="entry name" value="BCS1_N"/>
    <property type="match status" value="1"/>
</dbReference>
<evidence type="ECO:0000256" key="11">
    <source>
        <dbReference type="ARBA" id="ARBA00048778"/>
    </source>
</evidence>
<dbReference type="PANTHER" id="PTHR23070">
    <property type="entry name" value="BCS1 AAA-TYPE ATPASE"/>
    <property type="match status" value="1"/>
</dbReference>
<keyword evidence="7" id="KW-0067">ATP-binding</keyword>
<dbReference type="CDD" id="cd19510">
    <property type="entry name" value="RecA-like_BCS1"/>
    <property type="match status" value="1"/>
</dbReference>
<dbReference type="InterPro" id="IPR003959">
    <property type="entry name" value="ATPase_AAA_core"/>
</dbReference>
<gene>
    <name evidence="15" type="ORF">BT96DRAFT_1039501</name>
</gene>
<feature type="domain" description="BCS1 N-terminal" evidence="14">
    <location>
        <begin position="44"/>
        <end position="233"/>
    </location>
</feature>
<dbReference type="SMART" id="SM00382">
    <property type="entry name" value="AAA"/>
    <property type="match status" value="1"/>
</dbReference>
<dbReference type="Gene3D" id="3.40.50.300">
    <property type="entry name" value="P-loop containing nucleotide triphosphate hydrolases"/>
    <property type="match status" value="1"/>
</dbReference>
<feature type="region of interest" description="Disordered" evidence="12">
    <location>
        <begin position="503"/>
        <end position="539"/>
    </location>
</feature>
<dbReference type="Pfam" id="PF25426">
    <property type="entry name" value="AAA_lid_BCS1"/>
    <property type="match status" value="1"/>
</dbReference>
<evidence type="ECO:0000256" key="6">
    <source>
        <dbReference type="ARBA" id="ARBA00022801"/>
    </source>
</evidence>
<feature type="compositionally biased region" description="Basic and acidic residues" evidence="12">
    <location>
        <begin position="503"/>
        <end position="526"/>
    </location>
</feature>
<dbReference type="InterPro" id="IPR014851">
    <property type="entry name" value="BCS1_N"/>
</dbReference>
<evidence type="ECO:0000256" key="7">
    <source>
        <dbReference type="ARBA" id="ARBA00022840"/>
    </source>
</evidence>
<keyword evidence="4" id="KW-0547">Nucleotide-binding</keyword>
<dbReference type="Pfam" id="PF00004">
    <property type="entry name" value="AAA"/>
    <property type="match status" value="1"/>
</dbReference>
<evidence type="ECO:0000256" key="1">
    <source>
        <dbReference type="ARBA" id="ARBA00004434"/>
    </source>
</evidence>
<dbReference type="GO" id="GO:0005524">
    <property type="term" value="F:ATP binding"/>
    <property type="evidence" value="ECO:0007669"/>
    <property type="project" value="UniProtKB-KW"/>
</dbReference>
<evidence type="ECO:0000256" key="3">
    <source>
        <dbReference type="ARBA" id="ARBA00022692"/>
    </source>
</evidence>
<feature type="domain" description="AAA+ ATPase" evidence="13">
    <location>
        <begin position="264"/>
        <end position="414"/>
    </location>
</feature>
<keyword evidence="6 15" id="KW-0378">Hydrolase</keyword>
<keyword evidence="16" id="KW-1185">Reference proteome</keyword>
<evidence type="ECO:0000259" key="13">
    <source>
        <dbReference type="SMART" id="SM00382"/>
    </source>
</evidence>
<keyword evidence="8" id="KW-1133">Transmembrane helix</keyword>
<keyword evidence="5" id="KW-0999">Mitochondrion inner membrane</keyword>
<keyword evidence="10" id="KW-0472">Membrane</keyword>
<sequence>MRSPYNAEKEASTSWSMFKSWFPQSLFLASFLSSPYIFDSAKLLVLGSIVETGRRLCQWLLERFHFQYSMTAQFSEGDLAYEWIVHFLVAKVWQRSCDFNVSAKSSSRKWGVQSSGSGQPTSLGNVDYVPTYQQPQLFRWQGYWLEVKRSSGMPSKMPSSPFGSQMYYSGSVFVTIYTMDMSVLSNFVEEARLRYIEVSRPNVIVHIADTPHCNPAFPWTNVKCKLRRPLNSIILQQGVLESLLQDAKEFIGTEDWYTERGIPHRRGYLLHGPPGSGKSSTIYALAGELGMEIYSLSLASGFVDDSFLQRAASSIPKHSIFLLEDIDCAFPSREDDDDNQMNVMSGLNGFLGPSFMPSMRRSSVTLSTLLNVIDGVGSEEGKLFFATTNYIDRLDPALLRPGRIDRKIPYSLATKEQAAALFVHFFPKLNSSKDAVDSIALAAETEGNISYEEFIAKLSEAFASHVPPDEFSTAELQGYLLGCKKQPEQAVAGIAEWIEQERQYKRERRDREEATKRKAKEKRESLTRPNALPVPPTLPSGASSLPLLLPTVGQTAQNLLTGVINDEQPLSPSPAYEASEGTTDVGQCETDSDVPKT</sequence>
<evidence type="ECO:0000313" key="16">
    <source>
        <dbReference type="Proteomes" id="UP000799118"/>
    </source>
</evidence>
<evidence type="ECO:0000256" key="12">
    <source>
        <dbReference type="SAM" id="MobiDB-lite"/>
    </source>
</evidence>
<evidence type="ECO:0000256" key="5">
    <source>
        <dbReference type="ARBA" id="ARBA00022792"/>
    </source>
</evidence>
<organism evidence="15 16">
    <name type="scientific">Gymnopus androsaceus JB14</name>
    <dbReference type="NCBI Taxonomy" id="1447944"/>
    <lineage>
        <taxon>Eukaryota</taxon>
        <taxon>Fungi</taxon>
        <taxon>Dikarya</taxon>
        <taxon>Basidiomycota</taxon>
        <taxon>Agaricomycotina</taxon>
        <taxon>Agaricomycetes</taxon>
        <taxon>Agaricomycetidae</taxon>
        <taxon>Agaricales</taxon>
        <taxon>Marasmiineae</taxon>
        <taxon>Omphalotaceae</taxon>
        <taxon>Gymnopus</taxon>
    </lineage>
</organism>
<feature type="region of interest" description="Disordered" evidence="12">
    <location>
        <begin position="563"/>
        <end position="597"/>
    </location>
</feature>
<dbReference type="InterPro" id="IPR057495">
    <property type="entry name" value="AAA_lid_BCS1"/>
</dbReference>
<keyword evidence="9" id="KW-0496">Mitochondrion</keyword>
<dbReference type="GO" id="GO:0005743">
    <property type="term" value="C:mitochondrial inner membrane"/>
    <property type="evidence" value="ECO:0007669"/>
    <property type="project" value="UniProtKB-SubCell"/>
</dbReference>
<evidence type="ECO:0000313" key="15">
    <source>
        <dbReference type="EMBL" id="KAE9407472.1"/>
    </source>
</evidence>
<protein>
    <submittedName>
        <fullName evidence="15">P-loop containing nucleoside triphosphate hydrolase protein</fullName>
    </submittedName>
</protein>
<dbReference type="InterPro" id="IPR050747">
    <property type="entry name" value="Mitochondrial_chaperone_BCS1"/>
</dbReference>
<comment type="subcellular location">
    <subcellularLocation>
        <location evidence="1">Mitochondrion inner membrane</location>
        <topology evidence="1">Single-pass membrane protein</topology>
    </subcellularLocation>
</comment>
<reference evidence="15" key="1">
    <citation type="journal article" date="2019" name="Environ. Microbiol.">
        <title>Fungal ecological strategies reflected in gene transcription - a case study of two litter decomposers.</title>
        <authorList>
            <person name="Barbi F."/>
            <person name="Kohler A."/>
            <person name="Barry K."/>
            <person name="Baskaran P."/>
            <person name="Daum C."/>
            <person name="Fauchery L."/>
            <person name="Ihrmark K."/>
            <person name="Kuo A."/>
            <person name="LaButti K."/>
            <person name="Lipzen A."/>
            <person name="Morin E."/>
            <person name="Grigoriev I.V."/>
            <person name="Henrissat B."/>
            <person name="Lindahl B."/>
            <person name="Martin F."/>
        </authorList>
    </citation>
    <scope>NUCLEOTIDE SEQUENCE</scope>
    <source>
        <strain evidence="15">JB14</strain>
    </source>
</reference>
<dbReference type="EMBL" id="ML769395">
    <property type="protein sequence ID" value="KAE9407472.1"/>
    <property type="molecule type" value="Genomic_DNA"/>
</dbReference>
<evidence type="ECO:0000256" key="9">
    <source>
        <dbReference type="ARBA" id="ARBA00023128"/>
    </source>
</evidence>
<evidence type="ECO:0000259" key="14">
    <source>
        <dbReference type="SMART" id="SM01024"/>
    </source>
</evidence>
<proteinExistence type="inferred from homology"/>
<dbReference type="GO" id="GO:0016887">
    <property type="term" value="F:ATP hydrolysis activity"/>
    <property type="evidence" value="ECO:0007669"/>
    <property type="project" value="InterPro"/>
</dbReference>
<keyword evidence="3" id="KW-0812">Transmembrane</keyword>
<dbReference type="Proteomes" id="UP000799118">
    <property type="component" value="Unassembled WGS sequence"/>
</dbReference>
<evidence type="ECO:0000256" key="8">
    <source>
        <dbReference type="ARBA" id="ARBA00022989"/>
    </source>
</evidence>